<dbReference type="Pfam" id="PF00581">
    <property type="entry name" value="Rhodanese"/>
    <property type="match status" value="1"/>
</dbReference>
<evidence type="ECO:0000313" key="5">
    <source>
        <dbReference type="EMBL" id="MCQ8127843.1"/>
    </source>
</evidence>
<dbReference type="PANTHER" id="PTHR23011">
    <property type="entry name" value="CYCLIC NUCLEOTIDE-BINDING DOMAIN CONTAINING PROTEIN"/>
    <property type="match status" value="1"/>
</dbReference>
<name>A0ABT1U1Z2_9GAMM</name>
<dbReference type="PROSITE" id="PS50206">
    <property type="entry name" value="RHODANESE_3"/>
    <property type="match status" value="1"/>
</dbReference>
<keyword evidence="6" id="KW-1185">Reference proteome</keyword>
<dbReference type="Gene3D" id="2.60.120.10">
    <property type="entry name" value="Jelly Rolls"/>
    <property type="match status" value="2"/>
</dbReference>
<feature type="domain" description="Cyclic nucleotide-binding" evidence="3">
    <location>
        <begin position="18"/>
        <end position="108"/>
    </location>
</feature>
<dbReference type="SUPFAM" id="SSF52821">
    <property type="entry name" value="Rhodanese/Cell cycle control phosphatase"/>
    <property type="match status" value="1"/>
</dbReference>
<proteinExistence type="predicted"/>
<dbReference type="Proteomes" id="UP001524586">
    <property type="component" value="Unassembled WGS sequence"/>
</dbReference>
<dbReference type="SMART" id="SM00100">
    <property type="entry name" value="cNMP"/>
    <property type="match status" value="2"/>
</dbReference>
<dbReference type="InterPro" id="IPR014710">
    <property type="entry name" value="RmlC-like_jellyroll"/>
</dbReference>
<dbReference type="PROSITE" id="PS00888">
    <property type="entry name" value="CNMP_BINDING_1"/>
    <property type="match status" value="1"/>
</dbReference>
<protein>
    <submittedName>
        <fullName evidence="5">Cyclic nucleotide-binding domain-containing protein</fullName>
    </submittedName>
</protein>
<reference evidence="5 6" key="1">
    <citation type="submission" date="2022-07" db="EMBL/GenBank/DDBJ databases">
        <title>Methylomonas rivi sp. nov., Methylomonas rosea sp. nov., Methylomonas aureus sp. nov. and Methylomonas subterranea sp. nov., four novel methanotrophs isolated from a freshwater creek and the deep terrestrial subsurface.</title>
        <authorList>
            <person name="Abin C."/>
            <person name="Sankaranarayanan K."/>
            <person name="Garner C."/>
            <person name="Sindelar R."/>
            <person name="Kotary K."/>
            <person name="Garner R."/>
            <person name="Barclay S."/>
            <person name="Lawson P."/>
            <person name="Krumholz L."/>
        </authorList>
    </citation>
    <scope>NUCLEOTIDE SEQUENCE [LARGE SCALE GENOMIC DNA]</scope>
    <source>
        <strain evidence="5 6">WSC-6</strain>
    </source>
</reference>
<dbReference type="InterPro" id="IPR000595">
    <property type="entry name" value="cNMP-bd_dom"/>
</dbReference>
<dbReference type="PANTHER" id="PTHR23011:SF28">
    <property type="entry name" value="CYCLIC NUCLEOTIDE-BINDING DOMAIN CONTAINING PROTEIN"/>
    <property type="match status" value="1"/>
</dbReference>
<keyword evidence="1" id="KW-0175">Coiled coil</keyword>
<feature type="coiled-coil region" evidence="1">
    <location>
        <begin position="394"/>
        <end position="435"/>
    </location>
</feature>
<evidence type="ECO:0000256" key="2">
    <source>
        <dbReference type="SAM" id="MobiDB-lite"/>
    </source>
</evidence>
<feature type="domain" description="Rhodanese" evidence="4">
    <location>
        <begin position="268"/>
        <end position="355"/>
    </location>
</feature>
<dbReference type="CDD" id="cd00038">
    <property type="entry name" value="CAP_ED"/>
    <property type="match status" value="2"/>
</dbReference>
<dbReference type="RefSeq" id="WP_256614198.1">
    <property type="nucleotide sequence ID" value="NZ_JANIBK010000017.1"/>
</dbReference>
<dbReference type="SUPFAM" id="SSF51206">
    <property type="entry name" value="cAMP-binding domain-like"/>
    <property type="match status" value="2"/>
</dbReference>
<organism evidence="5 6">
    <name type="scientific">Methylomonas rivi</name>
    <dbReference type="NCBI Taxonomy" id="2952226"/>
    <lineage>
        <taxon>Bacteria</taxon>
        <taxon>Pseudomonadati</taxon>
        <taxon>Pseudomonadota</taxon>
        <taxon>Gammaproteobacteria</taxon>
        <taxon>Methylococcales</taxon>
        <taxon>Methylococcaceae</taxon>
        <taxon>Methylomonas</taxon>
    </lineage>
</organism>
<feature type="domain" description="Cyclic nucleotide-binding" evidence="3">
    <location>
        <begin position="147"/>
        <end position="251"/>
    </location>
</feature>
<dbReference type="Pfam" id="PF00027">
    <property type="entry name" value="cNMP_binding"/>
    <property type="match status" value="2"/>
</dbReference>
<evidence type="ECO:0000259" key="3">
    <source>
        <dbReference type="PROSITE" id="PS50042"/>
    </source>
</evidence>
<dbReference type="EMBL" id="JANIBK010000017">
    <property type="protein sequence ID" value="MCQ8127843.1"/>
    <property type="molecule type" value="Genomic_DNA"/>
</dbReference>
<evidence type="ECO:0000256" key="1">
    <source>
        <dbReference type="SAM" id="Coils"/>
    </source>
</evidence>
<evidence type="ECO:0000313" key="6">
    <source>
        <dbReference type="Proteomes" id="UP001524586"/>
    </source>
</evidence>
<gene>
    <name evidence="5" type="ORF">NP596_05155</name>
</gene>
<accession>A0ABT1U1Z2</accession>
<dbReference type="PROSITE" id="PS50042">
    <property type="entry name" value="CNMP_BINDING_3"/>
    <property type="match status" value="2"/>
</dbReference>
<dbReference type="InterPro" id="IPR018488">
    <property type="entry name" value="cNMP-bd_CS"/>
</dbReference>
<dbReference type="InterPro" id="IPR036873">
    <property type="entry name" value="Rhodanese-like_dom_sf"/>
</dbReference>
<dbReference type="SMART" id="SM00450">
    <property type="entry name" value="RHOD"/>
    <property type="match status" value="1"/>
</dbReference>
<sequence>MAVDSQSEEARIIRQLIPLSTLPSQAFISLCAQLQLEHAEQGAVLFKRGDRNTSLYYLLDGSINLQTETFTIETLKAGSDSARFAIAHQVPRKVDAVANSRIQFLRLNADMMKITTETAYEENESTMMVDDLDANGDWMTTLLKSPIFRALPPANLQKLLMSLQEISCAPGVPIIRQGEPGDYYYIIKKGQAVISRKPSPNAKDIKLSKLADLDTFGEDALISGEPRSTTVTAITDMTLLRLGKEQFINLIKLPTLKYIGIDGLHEHTRQGAEVIDVRGPDEYKNSHLPNSTNVPFFSLRMYLKTLNRHHPVIVVCKDGKTSEMAAFILQQNKFNALILKNGISGLDPEQLRAEPASFSIDDGTETGNLSGPVGEPSPLTLAEQTDERTEEAATGDLRQVVQQLKAKCRALEAEKMTLELKCSSLTRQLEKFKTEQERMGGKN</sequence>
<dbReference type="InterPro" id="IPR018490">
    <property type="entry name" value="cNMP-bd_dom_sf"/>
</dbReference>
<dbReference type="PRINTS" id="PR00103">
    <property type="entry name" value="CAMPKINASE"/>
</dbReference>
<comment type="caution">
    <text evidence="5">The sequence shown here is derived from an EMBL/GenBank/DDBJ whole genome shotgun (WGS) entry which is preliminary data.</text>
</comment>
<dbReference type="CDD" id="cd00158">
    <property type="entry name" value="RHOD"/>
    <property type="match status" value="1"/>
</dbReference>
<dbReference type="InterPro" id="IPR001763">
    <property type="entry name" value="Rhodanese-like_dom"/>
</dbReference>
<dbReference type="Gene3D" id="3.40.250.10">
    <property type="entry name" value="Rhodanese-like domain"/>
    <property type="match status" value="1"/>
</dbReference>
<evidence type="ECO:0000259" key="4">
    <source>
        <dbReference type="PROSITE" id="PS50206"/>
    </source>
</evidence>
<feature type="region of interest" description="Disordered" evidence="2">
    <location>
        <begin position="358"/>
        <end position="393"/>
    </location>
</feature>